<dbReference type="AlphaFoldDB" id="A0A6M1S9E5"/>
<reference evidence="2 3" key="1">
    <citation type="submission" date="2020-02" db="EMBL/GenBank/DDBJ databases">
        <title>Genome sequence of the type strain CCBAU10050 of Rhizobium daejeonense.</title>
        <authorList>
            <person name="Gao J."/>
            <person name="Sun J."/>
        </authorList>
    </citation>
    <scope>NUCLEOTIDE SEQUENCE [LARGE SCALE GENOMIC DNA]</scope>
    <source>
        <strain evidence="2 3">CCBAU10050</strain>
    </source>
</reference>
<accession>A0A6M1S9E5</accession>
<protein>
    <submittedName>
        <fullName evidence="2">Uncharacterized protein</fullName>
    </submittedName>
</protein>
<evidence type="ECO:0000313" key="2">
    <source>
        <dbReference type="EMBL" id="NGO63346.1"/>
    </source>
</evidence>
<organism evidence="2 3">
    <name type="scientific">Rhizobium daejeonense</name>
    <dbReference type="NCBI Taxonomy" id="240521"/>
    <lineage>
        <taxon>Bacteria</taxon>
        <taxon>Pseudomonadati</taxon>
        <taxon>Pseudomonadota</taxon>
        <taxon>Alphaproteobacteria</taxon>
        <taxon>Hyphomicrobiales</taxon>
        <taxon>Rhizobiaceae</taxon>
        <taxon>Rhizobium/Agrobacterium group</taxon>
        <taxon>Rhizobium</taxon>
    </lineage>
</organism>
<keyword evidence="1" id="KW-0732">Signal</keyword>
<evidence type="ECO:0000313" key="3">
    <source>
        <dbReference type="Proteomes" id="UP000477849"/>
    </source>
</evidence>
<comment type="caution">
    <text evidence="2">The sequence shown here is derived from an EMBL/GenBank/DDBJ whole genome shotgun (WGS) entry which is preliminary data.</text>
</comment>
<feature type="chain" id="PRO_5027109011" evidence="1">
    <location>
        <begin position="24"/>
        <end position="95"/>
    </location>
</feature>
<dbReference type="RefSeq" id="WP_163904278.1">
    <property type="nucleotide sequence ID" value="NZ_CP048427.1"/>
</dbReference>
<proteinExistence type="predicted"/>
<sequence length="95" mass="9905">MASLMVITGLAAGLAVPSWPYFASDATTSAPVLIQSQDDSNRARTDCRAAAARAVSEVGGQLLSVRQSGDQCIITVLVPGSGNERPRKVTMQVSE</sequence>
<keyword evidence="3" id="KW-1185">Reference proteome</keyword>
<gene>
    <name evidence="2" type="ORF">G6N76_06640</name>
</gene>
<evidence type="ECO:0000256" key="1">
    <source>
        <dbReference type="SAM" id="SignalP"/>
    </source>
</evidence>
<feature type="signal peptide" evidence="1">
    <location>
        <begin position="1"/>
        <end position="23"/>
    </location>
</feature>
<dbReference type="EMBL" id="JAAKZH010000002">
    <property type="protein sequence ID" value="NGO63346.1"/>
    <property type="molecule type" value="Genomic_DNA"/>
</dbReference>
<dbReference type="Proteomes" id="UP000477849">
    <property type="component" value="Unassembled WGS sequence"/>
</dbReference>
<name>A0A6M1S9E5_9HYPH</name>